<dbReference type="GO" id="GO:0046872">
    <property type="term" value="F:metal ion binding"/>
    <property type="evidence" value="ECO:0007669"/>
    <property type="project" value="UniProtKB-KW"/>
</dbReference>
<evidence type="ECO:0000256" key="7">
    <source>
        <dbReference type="ARBA" id="ARBA00022833"/>
    </source>
</evidence>
<keyword evidence="7" id="KW-0862">Zinc</keyword>
<name>A0A6J2JYL1_BOMMA</name>
<comment type="cofactor">
    <cofactor evidence="1">
        <name>Zn(2+)</name>
        <dbReference type="ChEBI" id="CHEBI:29105"/>
    </cofactor>
</comment>
<dbReference type="Gene3D" id="3.30.479.10">
    <property type="entry name" value="6-pyruvoyl tetrahydropterin synthase/QueD"/>
    <property type="match status" value="1"/>
</dbReference>
<protein>
    <recommendedName>
        <fullName evidence="5">6-pyruvoyl tetrahydrobiopterin synthase</fullName>
        <ecNumber evidence="4">4.2.3.12</ecNumber>
    </recommendedName>
</protein>
<dbReference type="PROSITE" id="PS00987">
    <property type="entry name" value="PTPS_1"/>
    <property type="match status" value="1"/>
</dbReference>
<dbReference type="KEGG" id="bman:114246259"/>
<feature type="compositionally biased region" description="Basic and acidic residues" evidence="10">
    <location>
        <begin position="147"/>
        <end position="167"/>
    </location>
</feature>
<dbReference type="Pfam" id="PF01242">
    <property type="entry name" value="PTPS"/>
    <property type="match status" value="1"/>
</dbReference>
<dbReference type="PANTHER" id="PTHR12589">
    <property type="entry name" value="PYRUVOYL TETRAHYDROBIOPTERIN SYNTHASE"/>
    <property type="match status" value="1"/>
</dbReference>
<evidence type="ECO:0000256" key="2">
    <source>
        <dbReference type="ARBA" id="ARBA00005126"/>
    </source>
</evidence>
<dbReference type="FunFam" id="3.30.479.10:FF:000003">
    <property type="entry name" value="6-pyruvoyl tetrahydrobiopterin synthase"/>
    <property type="match status" value="1"/>
</dbReference>
<dbReference type="GO" id="GO:0006729">
    <property type="term" value="P:tetrahydrobiopterin biosynthetic process"/>
    <property type="evidence" value="ECO:0007669"/>
    <property type="project" value="UniProtKB-UniPathway"/>
</dbReference>
<dbReference type="PROSITE" id="PS00988">
    <property type="entry name" value="PTPS_2"/>
    <property type="match status" value="1"/>
</dbReference>
<organism evidence="11 12">
    <name type="scientific">Bombyx mandarina</name>
    <name type="common">Wild silk moth</name>
    <name type="synonym">Wild silkworm</name>
    <dbReference type="NCBI Taxonomy" id="7092"/>
    <lineage>
        <taxon>Eukaryota</taxon>
        <taxon>Metazoa</taxon>
        <taxon>Ecdysozoa</taxon>
        <taxon>Arthropoda</taxon>
        <taxon>Hexapoda</taxon>
        <taxon>Insecta</taxon>
        <taxon>Pterygota</taxon>
        <taxon>Neoptera</taxon>
        <taxon>Endopterygota</taxon>
        <taxon>Lepidoptera</taxon>
        <taxon>Glossata</taxon>
        <taxon>Ditrysia</taxon>
        <taxon>Bombycoidea</taxon>
        <taxon>Bombycidae</taxon>
        <taxon>Bombycinae</taxon>
        <taxon>Bombyx</taxon>
    </lineage>
</organism>
<dbReference type="NCBIfam" id="TIGR00039">
    <property type="entry name" value="6PTHBS"/>
    <property type="match status" value="1"/>
</dbReference>
<dbReference type="GO" id="GO:0005739">
    <property type="term" value="C:mitochondrion"/>
    <property type="evidence" value="ECO:0007669"/>
    <property type="project" value="TreeGrafter"/>
</dbReference>
<dbReference type="GO" id="GO:0003874">
    <property type="term" value="F:6-pyruvoyltetrahydropterin synthase activity"/>
    <property type="evidence" value="ECO:0007669"/>
    <property type="project" value="UniProtKB-EC"/>
</dbReference>
<comment type="pathway">
    <text evidence="2">Cofactor biosynthesis; tetrahydrobiopterin biosynthesis; tetrahydrobiopterin from 7,8-dihydroneopterin triphosphate: step 1/3.</text>
</comment>
<dbReference type="InterPro" id="IPR038418">
    <property type="entry name" value="6-PTP_synth/QueD_sf"/>
</dbReference>
<evidence type="ECO:0000313" key="11">
    <source>
        <dbReference type="Proteomes" id="UP000504629"/>
    </source>
</evidence>
<evidence type="ECO:0000256" key="10">
    <source>
        <dbReference type="SAM" id="MobiDB-lite"/>
    </source>
</evidence>
<accession>A0A6J2JYL1</accession>
<dbReference type="CTD" id="136035496"/>
<keyword evidence="6" id="KW-0479">Metal-binding</keyword>
<dbReference type="GeneID" id="114246259"/>
<keyword evidence="11" id="KW-1185">Reference proteome</keyword>
<feature type="region of interest" description="Disordered" evidence="10">
    <location>
        <begin position="140"/>
        <end position="167"/>
    </location>
</feature>
<dbReference type="AlphaFoldDB" id="A0A6J2JYL1"/>
<evidence type="ECO:0000256" key="3">
    <source>
        <dbReference type="ARBA" id="ARBA00009164"/>
    </source>
</evidence>
<dbReference type="SUPFAM" id="SSF55620">
    <property type="entry name" value="Tetrahydrobiopterin biosynthesis enzymes-like"/>
    <property type="match status" value="1"/>
</dbReference>
<evidence type="ECO:0000313" key="12">
    <source>
        <dbReference type="RefSeq" id="XP_028034518.1"/>
    </source>
</evidence>
<dbReference type="InterPro" id="IPR022470">
    <property type="entry name" value="PTPS_Cys_AS"/>
</dbReference>
<proteinExistence type="inferred from homology"/>
<evidence type="ECO:0000256" key="6">
    <source>
        <dbReference type="ARBA" id="ARBA00022723"/>
    </source>
</evidence>
<evidence type="ECO:0000256" key="8">
    <source>
        <dbReference type="ARBA" id="ARBA00023007"/>
    </source>
</evidence>
<gene>
    <name evidence="12" type="primary">LOC114246259</name>
</gene>
<keyword evidence="9" id="KW-0456">Lyase</keyword>
<dbReference type="UniPathway" id="UPA00849">
    <property type="reaction ID" value="UER00819"/>
</dbReference>
<comment type="similarity">
    <text evidence="3">Belongs to the PTPS family.</text>
</comment>
<evidence type="ECO:0000256" key="5">
    <source>
        <dbReference type="ARBA" id="ARBA00015587"/>
    </source>
</evidence>
<reference evidence="12" key="1">
    <citation type="submission" date="2025-08" db="UniProtKB">
        <authorList>
            <consortium name="RefSeq"/>
        </authorList>
    </citation>
    <scope>IDENTIFICATION</scope>
    <source>
        <tissue evidence="12">Silk gland</tissue>
    </source>
</reference>
<dbReference type="RefSeq" id="XP_028034518.1">
    <property type="nucleotide sequence ID" value="XM_028178717.1"/>
</dbReference>
<dbReference type="InterPro" id="IPR007115">
    <property type="entry name" value="6-PTP_synth/QueD"/>
</dbReference>
<dbReference type="PANTHER" id="PTHR12589:SF7">
    <property type="entry name" value="6-PYRUVOYL TETRAHYDROBIOPTERIN SYNTHASE"/>
    <property type="match status" value="1"/>
</dbReference>
<evidence type="ECO:0000256" key="1">
    <source>
        <dbReference type="ARBA" id="ARBA00001947"/>
    </source>
</evidence>
<dbReference type="Proteomes" id="UP000504629">
    <property type="component" value="Unplaced"/>
</dbReference>
<dbReference type="SMR" id="A0A6J2JYL1"/>
<dbReference type="InterPro" id="IPR022469">
    <property type="entry name" value="PTPS_His_AS"/>
</dbReference>
<evidence type="ECO:0000256" key="9">
    <source>
        <dbReference type="ARBA" id="ARBA00023239"/>
    </source>
</evidence>
<evidence type="ECO:0000256" key="4">
    <source>
        <dbReference type="ARBA" id="ARBA00013100"/>
    </source>
</evidence>
<keyword evidence="8" id="KW-0783">Tetrahydrobiopterin biosynthesis</keyword>
<dbReference type="CDD" id="cd00470">
    <property type="entry name" value="PTPS"/>
    <property type="match status" value="1"/>
</dbReference>
<sequence length="167" mass="19044">MSSLPIVSIIRRETFSSAHRLHSPFLSDEENKKVYGKCNNPNGHGHNYVVLVTVKGPVDPQTGMVMNITDLKKYIKTAILEPLDHKNLDNDVPYFKTMASTTENVAIYVWDQLQRIMEKPQLLHEVKILETEKNHVVYRGGNTYSRKKPDSSCHRSHVSHEVSSDSD</sequence>
<dbReference type="OrthoDB" id="14045at2759"/>
<dbReference type="EC" id="4.2.3.12" evidence="4"/>